<organism evidence="2 3">
    <name type="scientific">Saccharopolyspora spinosa</name>
    <dbReference type="NCBI Taxonomy" id="60894"/>
    <lineage>
        <taxon>Bacteria</taxon>
        <taxon>Bacillati</taxon>
        <taxon>Actinomycetota</taxon>
        <taxon>Actinomycetes</taxon>
        <taxon>Pseudonocardiales</taxon>
        <taxon>Pseudonocardiaceae</taxon>
        <taxon>Saccharopolyspora</taxon>
    </lineage>
</organism>
<protein>
    <submittedName>
        <fullName evidence="2">Translation initiation factor IF-2-like protein</fullName>
    </submittedName>
</protein>
<accession>A0A2N3Y5V5</accession>
<feature type="region of interest" description="Disordered" evidence="1">
    <location>
        <begin position="59"/>
        <end position="93"/>
    </location>
</feature>
<dbReference type="AlphaFoldDB" id="A0A2N3Y5V5"/>
<comment type="caution">
    <text evidence="2">The sequence shown here is derived from an EMBL/GenBank/DDBJ whole genome shotgun (WGS) entry which is preliminary data.</text>
</comment>
<dbReference type="STRING" id="994479.GCA_000194155_07012"/>
<sequence>MKGVGLRGHELARSLSMSSHSVLARLSELGVPAPGASSLVDSATATRVKDSFGQYDVATEAGATTPRQSTRNAGAVKPSTHPDTSRNLQRRKQAVPVVEDHQVILARFGSQFLGRPNPLFSWAKANFLAPFERHEADDLARSVGQKMRITIEDGALEALFEAAGGRAFRYRHLASAVVNELPFDTFHRELKNPLVMRTINTWRHQIAVNMREMLDHVRRYSYELTPVLQLL</sequence>
<dbReference type="Proteomes" id="UP000233786">
    <property type="component" value="Unassembled WGS sequence"/>
</dbReference>
<evidence type="ECO:0000313" key="2">
    <source>
        <dbReference type="EMBL" id="PKW18288.1"/>
    </source>
</evidence>
<name>A0A2N3Y5V5_SACSN</name>
<proteinExistence type="predicted"/>
<keyword evidence="3" id="KW-1185">Reference proteome</keyword>
<evidence type="ECO:0000256" key="1">
    <source>
        <dbReference type="SAM" id="MobiDB-lite"/>
    </source>
</evidence>
<gene>
    <name evidence="2" type="ORF">A8926_6360</name>
</gene>
<reference evidence="2" key="1">
    <citation type="submission" date="2017-12" db="EMBL/GenBank/DDBJ databases">
        <title>Sequencing the genomes of 1000 Actinobacteria strains.</title>
        <authorList>
            <person name="Klenk H.-P."/>
        </authorList>
    </citation>
    <scope>NUCLEOTIDE SEQUENCE [LARGE SCALE GENOMIC DNA]</scope>
    <source>
        <strain evidence="2">DSM 44228</strain>
    </source>
</reference>
<dbReference type="EMBL" id="PJNB01000001">
    <property type="protein sequence ID" value="PKW18288.1"/>
    <property type="molecule type" value="Genomic_DNA"/>
</dbReference>
<dbReference type="Gene3D" id="1.10.10.2480">
    <property type="match status" value="1"/>
</dbReference>
<evidence type="ECO:0000313" key="3">
    <source>
        <dbReference type="Proteomes" id="UP000233786"/>
    </source>
</evidence>
<dbReference type="GO" id="GO:0003743">
    <property type="term" value="F:translation initiation factor activity"/>
    <property type="evidence" value="ECO:0007669"/>
    <property type="project" value="UniProtKB-KW"/>
</dbReference>